<evidence type="ECO:0000256" key="4">
    <source>
        <dbReference type="ARBA" id="ARBA00022824"/>
    </source>
</evidence>
<evidence type="ECO:0000313" key="8">
    <source>
        <dbReference type="EMBL" id="KAJ6217236.1"/>
    </source>
</evidence>
<feature type="transmembrane region" description="Helical" evidence="7">
    <location>
        <begin position="150"/>
        <end position="176"/>
    </location>
</feature>
<feature type="transmembrane region" description="Helical" evidence="7">
    <location>
        <begin position="111"/>
        <end position="130"/>
    </location>
</feature>
<name>A0A9Q0RK14_BLOTA</name>
<evidence type="ECO:0000256" key="3">
    <source>
        <dbReference type="ARBA" id="ARBA00022692"/>
    </source>
</evidence>
<dbReference type="OMA" id="PYGVLWY"/>
<sequence length="203" mass="23469">MASKGTHVLGTDGTDYRHRQRVVTIHSASADSKRYLKLTFYPHFFLYVLIILKLSEDILDRADIFILELQELRIPKPDLWEWTYGLSFLGTAFGARAMKTNSAKSINMYQIIIWLFALVPILLAQFQYAPDFIKFINERDVEQLTYTWRSLPLAVIFEAFAMIALQVHLAQAYFAYKLWKIWSSYGVSRAANSASVQTNKKTN</sequence>
<keyword evidence="5 7" id="KW-1133">Transmembrane helix</keyword>
<accession>A0A9Q0RK14</accession>
<dbReference type="Pfam" id="PF07086">
    <property type="entry name" value="Jagunal"/>
    <property type="match status" value="1"/>
</dbReference>
<evidence type="ECO:0000256" key="5">
    <source>
        <dbReference type="ARBA" id="ARBA00022989"/>
    </source>
</evidence>
<protein>
    <submittedName>
        <fullName evidence="8">Uncharacterized protein</fullName>
    </submittedName>
</protein>
<keyword evidence="3 7" id="KW-0812">Transmembrane</keyword>
<evidence type="ECO:0000313" key="9">
    <source>
        <dbReference type="Proteomes" id="UP001142055"/>
    </source>
</evidence>
<keyword evidence="9" id="KW-1185">Reference proteome</keyword>
<reference evidence="8" key="1">
    <citation type="submission" date="2022-12" db="EMBL/GenBank/DDBJ databases">
        <title>Genome assemblies of Blomia tropicalis.</title>
        <authorList>
            <person name="Cui Y."/>
        </authorList>
    </citation>
    <scope>NUCLEOTIDE SEQUENCE</scope>
    <source>
        <tissue evidence="8">Adult mites</tissue>
    </source>
</reference>
<dbReference type="PANTHER" id="PTHR20955:SF1">
    <property type="entry name" value="PROTEIN JAGUNAL HOMOLOG 1"/>
    <property type="match status" value="1"/>
</dbReference>
<dbReference type="GO" id="GO:0016192">
    <property type="term" value="P:vesicle-mediated transport"/>
    <property type="evidence" value="ECO:0007669"/>
    <property type="project" value="TreeGrafter"/>
</dbReference>
<dbReference type="InterPro" id="IPR009787">
    <property type="entry name" value="Jagunal"/>
</dbReference>
<dbReference type="GO" id="GO:0005789">
    <property type="term" value="C:endoplasmic reticulum membrane"/>
    <property type="evidence" value="ECO:0007669"/>
    <property type="project" value="UniProtKB-SubCell"/>
</dbReference>
<dbReference type="GO" id="GO:0007029">
    <property type="term" value="P:endoplasmic reticulum organization"/>
    <property type="evidence" value="ECO:0007669"/>
    <property type="project" value="InterPro"/>
</dbReference>
<comment type="subcellular location">
    <subcellularLocation>
        <location evidence="1">Endoplasmic reticulum membrane</location>
        <topology evidence="1">Multi-pass membrane protein</topology>
    </subcellularLocation>
</comment>
<dbReference type="EMBL" id="JAPWDV010000003">
    <property type="protein sequence ID" value="KAJ6217236.1"/>
    <property type="molecule type" value="Genomic_DNA"/>
</dbReference>
<keyword evidence="6 7" id="KW-0472">Membrane</keyword>
<evidence type="ECO:0000256" key="2">
    <source>
        <dbReference type="ARBA" id="ARBA00008462"/>
    </source>
</evidence>
<evidence type="ECO:0000256" key="6">
    <source>
        <dbReference type="ARBA" id="ARBA00023136"/>
    </source>
</evidence>
<keyword evidence="4" id="KW-0256">Endoplasmic reticulum</keyword>
<evidence type="ECO:0000256" key="7">
    <source>
        <dbReference type="SAM" id="Phobius"/>
    </source>
</evidence>
<gene>
    <name evidence="8" type="ORF">RDWZM_008393</name>
</gene>
<comment type="caution">
    <text evidence="8">The sequence shown here is derived from an EMBL/GenBank/DDBJ whole genome shotgun (WGS) entry which is preliminary data.</text>
</comment>
<dbReference type="PANTHER" id="PTHR20955">
    <property type="entry name" value="PROTEIN JAGUNAL HOMOLOG 1"/>
    <property type="match status" value="1"/>
</dbReference>
<proteinExistence type="inferred from homology"/>
<evidence type="ECO:0000256" key="1">
    <source>
        <dbReference type="ARBA" id="ARBA00004477"/>
    </source>
</evidence>
<comment type="similarity">
    <text evidence="2">Belongs to the jagunal family.</text>
</comment>
<organism evidence="8 9">
    <name type="scientific">Blomia tropicalis</name>
    <name type="common">Mite</name>
    <dbReference type="NCBI Taxonomy" id="40697"/>
    <lineage>
        <taxon>Eukaryota</taxon>
        <taxon>Metazoa</taxon>
        <taxon>Ecdysozoa</taxon>
        <taxon>Arthropoda</taxon>
        <taxon>Chelicerata</taxon>
        <taxon>Arachnida</taxon>
        <taxon>Acari</taxon>
        <taxon>Acariformes</taxon>
        <taxon>Sarcoptiformes</taxon>
        <taxon>Astigmata</taxon>
        <taxon>Glycyphagoidea</taxon>
        <taxon>Echimyopodidae</taxon>
        <taxon>Blomia</taxon>
    </lineage>
</organism>
<dbReference type="AlphaFoldDB" id="A0A9Q0RK14"/>
<dbReference type="Proteomes" id="UP001142055">
    <property type="component" value="Chromosome 3"/>
</dbReference>